<keyword evidence="8" id="KW-1185">Reference proteome</keyword>
<dbReference type="InterPro" id="IPR013324">
    <property type="entry name" value="RNA_pol_sigma_r3/r4-like"/>
</dbReference>
<gene>
    <name evidence="7" type="ORF">N288_01445</name>
</gene>
<dbReference type="STRING" id="1367477.N288_01445"/>
<dbReference type="EMBL" id="CP006643">
    <property type="protein sequence ID" value="AGX02275.1"/>
    <property type="molecule type" value="Genomic_DNA"/>
</dbReference>
<sequence length="183" mass="20959">MTDQAGKANQFMIAFQDGSEEAFDQLYLSLKSPLYAFLFRFTKEEQLSIDLVQDAFLKLHQSKSSFDPKKAGVKTYLFQIAYHLMITKLNRRKKWQKLLPFLLPSTEGQVDQADKMTVREAIASLPEAQRAVIILSYYHDMPQAEIAEVVGIPVGTVKSRLHHAIKTLKTVLEVDEIEQRKTK</sequence>
<dbReference type="Proteomes" id="UP000017805">
    <property type="component" value="Chromosome"/>
</dbReference>
<keyword evidence="4" id="KW-0804">Transcription</keyword>
<evidence type="ECO:0000259" key="5">
    <source>
        <dbReference type="Pfam" id="PF04542"/>
    </source>
</evidence>
<dbReference type="InterPro" id="IPR013325">
    <property type="entry name" value="RNA_pol_sigma_r2"/>
</dbReference>
<dbReference type="AlphaFoldDB" id="U5L4T5"/>
<evidence type="ECO:0000313" key="8">
    <source>
        <dbReference type="Proteomes" id="UP000017805"/>
    </source>
</evidence>
<comment type="similarity">
    <text evidence="1">Belongs to the sigma-70 factor family. ECF subfamily.</text>
</comment>
<evidence type="ECO:0000256" key="1">
    <source>
        <dbReference type="ARBA" id="ARBA00010641"/>
    </source>
</evidence>
<dbReference type="GO" id="GO:0003677">
    <property type="term" value="F:DNA binding"/>
    <property type="evidence" value="ECO:0007669"/>
    <property type="project" value="InterPro"/>
</dbReference>
<evidence type="ECO:0000313" key="7">
    <source>
        <dbReference type="EMBL" id="AGX02275.1"/>
    </source>
</evidence>
<accession>U5L4T5</accession>
<evidence type="ECO:0000256" key="4">
    <source>
        <dbReference type="ARBA" id="ARBA00023163"/>
    </source>
</evidence>
<dbReference type="InterPro" id="IPR014284">
    <property type="entry name" value="RNA_pol_sigma-70_dom"/>
</dbReference>
<dbReference type="PANTHER" id="PTHR43133">
    <property type="entry name" value="RNA POLYMERASE ECF-TYPE SIGMA FACTO"/>
    <property type="match status" value="1"/>
</dbReference>
<reference evidence="7 8" key="1">
    <citation type="submission" date="2013-07" db="EMBL/GenBank/DDBJ databases">
        <title>Complete genome sequence of Bacillus infantis NRRL B-14911 that has potential to induce cardiac disease by antigenic mimicry.</title>
        <authorList>
            <person name="Massilamany C."/>
            <person name="Smith T.P.L."/>
            <person name="Loy J.D."/>
            <person name="Barletta R."/>
            <person name="Reddy J."/>
        </authorList>
    </citation>
    <scope>NUCLEOTIDE SEQUENCE [LARGE SCALE GENOMIC DNA]</scope>
    <source>
        <strain evidence="7 8">NRRL B-14911</strain>
    </source>
</reference>
<dbReference type="InterPro" id="IPR039425">
    <property type="entry name" value="RNA_pol_sigma-70-like"/>
</dbReference>
<dbReference type="KEGG" id="bif:N288_01445"/>
<dbReference type="NCBIfam" id="TIGR02937">
    <property type="entry name" value="sigma70-ECF"/>
    <property type="match status" value="1"/>
</dbReference>
<keyword evidence="3" id="KW-0731">Sigma factor</keyword>
<dbReference type="PANTHER" id="PTHR43133:SF62">
    <property type="entry name" value="RNA POLYMERASE SIGMA FACTOR SIGZ"/>
    <property type="match status" value="1"/>
</dbReference>
<dbReference type="SUPFAM" id="SSF88946">
    <property type="entry name" value="Sigma2 domain of RNA polymerase sigma factors"/>
    <property type="match status" value="1"/>
</dbReference>
<name>U5L4T5_9BACI</name>
<dbReference type="InterPro" id="IPR013249">
    <property type="entry name" value="RNA_pol_sigma70_r4_t2"/>
</dbReference>
<evidence type="ECO:0000256" key="3">
    <source>
        <dbReference type="ARBA" id="ARBA00023082"/>
    </source>
</evidence>
<dbReference type="InterPro" id="IPR007627">
    <property type="entry name" value="RNA_pol_sigma70_r2"/>
</dbReference>
<dbReference type="InterPro" id="IPR036388">
    <property type="entry name" value="WH-like_DNA-bd_sf"/>
</dbReference>
<keyword evidence="2" id="KW-0805">Transcription regulation</keyword>
<dbReference type="PATRIC" id="fig|1367477.3.peg.243"/>
<evidence type="ECO:0000256" key="2">
    <source>
        <dbReference type="ARBA" id="ARBA00023015"/>
    </source>
</evidence>
<dbReference type="SUPFAM" id="SSF88659">
    <property type="entry name" value="Sigma3 and sigma4 domains of RNA polymerase sigma factors"/>
    <property type="match status" value="1"/>
</dbReference>
<dbReference type="GO" id="GO:0006352">
    <property type="term" value="P:DNA-templated transcription initiation"/>
    <property type="evidence" value="ECO:0007669"/>
    <property type="project" value="InterPro"/>
</dbReference>
<dbReference type="HOGENOM" id="CLU_047691_3_0_9"/>
<proteinExistence type="inferred from homology"/>
<feature type="domain" description="RNA polymerase sigma-70 region 2" evidence="5">
    <location>
        <begin position="26"/>
        <end position="93"/>
    </location>
</feature>
<dbReference type="GO" id="GO:0016987">
    <property type="term" value="F:sigma factor activity"/>
    <property type="evidence" value="ECO:0007669"/>
    <property type="project" value="UniProtKB-KW"/>
</dbReference>
<dbReference type="Gene3D" id="1.10.10.10">
    <property type="entry name" value="Winged helix-like DNA-binding domain superfamily/Winged helix DNA-binding domain"/>
    <property type="match status" value="1"/>
</dbReference>
<dbReference type="Pfam" id="PF08281">
    <property type="entry name" value="Sigma70_r4_2"/>
    <property type="match status" value="1"/>
</dbReference>
<dbReference type="Pfam" id="PF04542">
    <property type="entry name" value="Sigma70_r2"/>
    <property type="match status" value="1"/>
</dbReference>
<dbReference type="CDD" id="cd06171">
    <property type="entry name" value="Sigma70_r4"/>
    <property type="match status" value="1"/>
</dbReference>
<feature type="domain" description="RNA polymerase sigma factor 70 region 4 type 2" evidence="6">
    <location>
        <begin position="117"/>
        <end position="168"/>
    </location>
</feature>
<organism evidence="7 8">
    <name type="scientific">Bacillus infantis NRRL B-14911</name>
    <dbReference type="NCBI Taxonomy" id="1367477"/>
    <lineage>
        <taxon>Bacteria</taxon>
        <taxon>Bacillati</taxon>
        <taxon>Bacillota</taxon>
        <taxon>Bacilli</taxon>
        <taxon>Bacillales</taxon>
        <taxon>Bacillaceae</taxon>
        <taxon>Bacillus</taxon>
    </lineage>
</organism>
<protein>
    <submittedName>
        <fullName evidence="7">RNA polymerase sigma70 factor</fullName>
    </submittedName>
</protein>
<dbReference type="Gene3D" id="1.10.1740.10">
    <property type="match status" value="1"/>
</dbReference>
<evidence type="ECO:0000259" key="6">
    <source>
        <dbReference type="Pfam" id="PF08281"/>
    </source>
</evidence>